<dbReference type="InterPro" id="IPR036388">
    <property type="entry name" value="WH-like_DNA-bd_sf"/>
</dbReference>
<dbReference type="SUPFAM" id="SSF54060">
    <property type="entry name" value="His-Me finger endonucleases"/>
    <property type="match status" value="3"/>
</dbReference>
<dbReference type="SMART" id="SM00497">
    <property type="entry name" value="IENR1"/>
    <property type="match status" value="3"/>
</dbReference>
<keyword evidence="2" id="KW-0378">Hydrolase</keyword>
<dbReference type="InterPro" id="IPR010902">
    <property type="entry name" value="NUMOD4"/>
</dbReference>
<reference evidence="2" key="1">
    <citation type="journal article" date="2017" name="Science">
        <title>Giant viruses with an expanded complement of translation system components.</title>
        <authorList>
            <person name="Schulz F."/>
            <person name="Yutin N."/>
            <person name="Ivanova N.N."/>
            <person name="Ortega D.R."/>
            <person name="Lee T.K."/>
            <person name="Vierheilig J."/>
            <person name="Daims H."/>
            <person name="Horn M."/>
            <person name="Wagner M."/>
            <person name="Jensen G.J."/>
            <person name="Kyrpides N.C."/>
            <person name="Koonin E.V."/>
            <person name="Woyke T."/>
        </authorList>
    </citation>
    <scope>NUCLEOTIDE SEQUENCE</scope>
    <source>
        <strain evidence="2">KNV1</strain>
    </source>
</reference>
<dbReference type="InterPro" id="IPR003647">
    <property type="entry name" value="Intron_nuc_1_rpt"/>
</dbReference>
<feature type="domain" description="HNH nuclease" evidence="1">
    <location>
        <begin position="419"/>
        <end position="468"/>
    </location>
</feature>
<dbReference type="EMBL" id="KY684109">
    <property type="protein sequence ID" value="ARF11808.1"/>
    <property type="molecule type" value="Genomic_DNA"/>
</dbReference>
<keyword evidence="2" id="KW-0540">Nuclease</keyword>
<dbReference type="GO" id="GO:0016788">
    <property type="term" value="F:hydrolase activity, acting on ester bonds"/>
    <property type="evidence" value="ECO:0007669"/>
    <property type="project" value="InterPro"/>
</dbReference>
<dbReference type="InterPro" id="IPR054307">
    <property type="entry name" value="I-HmuI_NUMOD-like"/>
</dbReference>
<dbReference type="InterPro" id="IPR003615">
    <property type="entry name" value="HNH_nuc"/>
</dbReference>
<dbReference type="Gene3D" id="3.90.75.20">
    <property type="match status" value="3"/>
</dbReference>
<proteinExistence type="predicted"/>
<sequence length="527" mass="61859">MNPEIWKDIEGYEEKYQVSNEGNVLTLDNNKILAKRLIGPNHYVRLSNDGKRHEFNVGELVATAFVINDDKENKKYIKHIDDNKLNNNSNNLEWVKNIVTIDPNKKLIFQYDTNGNLIKTWNNFREILDQNIKYNRKVIISCIGERCNSAYGYIWRYEDHTDDVKPKEKILDNTNLLQKDDYEFDKNIEHWKDIFGCEDKYRISSFGRVKSLINDVILEQIISGGYYMVSIKNNQGIKISVRISILVAKHFIIKPITNDKLIVDHSNNDKLNNHVDNLRWLTYSENTRSYIDNFKPKKKIIQYDMDNNVINEWDSVDKLLESNKQYRRKQIQSCCQNKIKTSYGYIWKYENNNIVEEIKLEKDEIFKSIGILNNCDFSQYEVSNYGKVTSNHTKSGYLKSSINTNGYPKVMLIDKNTNEQYNINIHIIVAELFIDGKTDIKNVVNHIDENKTNNYYKNLEWVTTRENVIHSKGVKINQIDPETDEIINTFKSATHAAEYVGCDTGTIIRVCKGKRNHCRGYKWQYAE</sequence>
<dbReference type="Pfam" id="PF13392">
    <property type="entry name" value="HNH_3"/>
    <property type="match status" value="2"/>
</dbReference>
<dbReference type="InterPro" id="IPR044925">
    <property type="entry name" value="His-Me_finger_sf"/>
</dbReference>
<dbReference type="SUPFAM" id="SSF64496">
    <property type="entry name" value="DNA-binding domain of intron-encoded endonucleases"/>
    <property type="match status" value="1"/>
</dbReference>
<keyword evidence="2" id="KW-0255">Endonuclease</keyword>
<name>A0A1V0SJK4_9VIRU</name>
<dbReference type="Pfam" id="PF22083">
    <property type="entry name" value="I-HmuI_NUMOD-like"/>
    <property type="match status" value="1"/>
</dbReference>
<protein>
    <submittedName>
        <fullName evidence="2">HNH endonuclease</fullName>
    </submittedName>
</protein>
<evidence type="ECO:0000313" key="2">
    <source>
        <dbReference type="EMBL" id="ARF11808.1"/>
    </source>
</evidence>
<accession>A0A1V0SJK4</accession>
<dbReference type="Pfam" id="PF07463">
    <property type="entry name" value="NUMOD4"/>
    <property type="match status" value="3"/>
</dbReference>
<organism evidence="2">
    <name type="scientific">Klosneuvirus KNV1</name>
    <dbReference type="NCBI Taxonomy" id="1977640"/>
    <lineage>
        <taxon>Viruses</taxon>
        <taxon>Varidnaviria</taxon>
        <taxon>Bamfordvirae</taxon>
        <taxon>Nucleocytoviricota</taxon>
        <taxon>Megaviricetes</taxon>
        <taxon>Imitervirales</taxon>
        <taxon>Mimiviridae</taxon>
        <taxon>Klosneuvirinae</taxon>
        <taxon>Klosneuvirus</taxon>
    </lineage>
</organism>
<dbReference type="Gene3D" id="1.10.10.10">
    <property type="entry name" value="Winged helix-like DNA-binding domain superfamily/Winged helix DNA-binding domain"/>
    <property type="match status" value="2"/>
</dbReference>
<gene>
    <name evidence="2" type="ORF">Klosneuvirus_2_244</name>
</gene>
<dbReference type="GO" id="GO:0004519">
    <property type="term" value="F:endonuclease activity"/>
    <property type="evidence" value="ECO:0007669"/>
    <property type="project" value="UniProtKB-KW"/>
</dbReference>
<evidence type="ECO:0000259" key="1">
    <source>
        <dbReference type="SMART" id="SM00507"/>
    </source>
</evidence>
<dbReference type="SMART" id="SM00507">
    <property type="entry name" value="HNHc"/>
    <property type="match status" value="2"/>
</dbReference>
<feature type="domain" description="HNH nuclease" evidence="1">
    <location>
        <begin position="236"/>
        <end position="287"/>
    </location>
</feature>